<accession>A0A0A8L0G9</accession>
<proteinExistence type="predicted"/>
<keyword evidence="3" id="KW-1185">Reference proteome</keyword>
<sequence length="209" mass="24053">MIVTSVAGNMMLLMYTLIYLRFMKDQTITLALFSLILIMFSYISHSFLLVYHADLTENHEEMRTLMLRNFRALQIFLLLETVGSLAYHAVIDIERDVCRWKYGYWFTQFIGDLQCGKGGRGMLIFLDLAYTFLQLMAITYMSTNITLNTVDFKVSLSGLNVEDYGILSVLRMKTLDLDTNSLKITLDEFNVDLGDSYPNYSSTEVVDVD</sequence>
<name>A0A0A8L0G9_9SACH</name>
<evidence type="ECO:0000313" key="3">
    <source>
        <dbReference type="Proteomes" id="UP000031516"/>
    </source>
</evidence>
<comment type="caution">
    <text evidence="2">The sequence shown here is derived from an EMBL/GenBank/DDBJ whole genome shotgun (WGS) entry which is preliminary data.</text>
</comment>
<evidence type="ECO:0000256" key="1">
    <source>
        <dbReference type="SAM" id="Phobius"/>
    </source>
</evidence>
<organism evidence="2 3">
    <name type="scientific">Kluyveromyces dobzhanskii CBS 2104</name>
    <dbReference type="NCBI Taxonomy" id="1427455"/>
    <lineage>
        <taxon>Eukaryota</taxon>
        <taxon>Fungi</taxon>
        <taxon>Dikarya</taxon>
        <taxon>Ascomycota</taxon>
        <taxon>Saccharomycotina</taxon>
        <taxon>Saccharomycetes</taxon>
        <taxon>Saccharomycetales</taxon>
        <taxon>Saccharomycetaceae</taxon>
        <taxon>Kluyveromyces</taxon>
    </lineage>
</organism>
<dbReference type="Proteomes" id="UP000031516">
    <property type="component" value="Unassembled WGS sequence"/>
</dbReference>
<keyword evidence="1" id="KW-0472">Membrane</keyword>
<evidence type="ECO:0000313" key="2">
    <source>
        <dbReference type="EMBL" id="CDO92546.1"/>
    </source>
</evidence>
<feature type="transmembrane region" description="Helical" evidence="1">
    <location>
        <begin position="6"/>
        <end position="23"/>
    </location>
</feature>
<protein>
    <submittedName>
        <fullName evidence="2">WGS project CCBQ000000000 data, contig 00012</fullName>
    </submittedName>
</protein>
<dbReference type="AlphaFoldDB" id="A0A0A8L0G9"/>
<reference evidence="2 3" key="1">
    <citation type="submission" date="2014-03" db="EMBL/GenBank/DDBJ databases">
        <title>The genome of Kluyveromyces dobzhanskii.</title>
        <authorList>
            <person name="Nystedt B."/>
            <person name="Astrom S."/>
        </authorList>
    </citation>
    <scope>NUCLEOTIDE SEQUENCE [LARGE SCALE GENOMIC DNA]</scope>
    <source>
        <strain evidence="2 3">CBS 2104</strain>
    </source>
</reference>
<keyword evidence="1" id="KW-1133">Transmembrane helix</keyword>
<dbReference type="EMBL" id="CCBQ010000016">
    <property type="protein sequence ID" value="CDO92546.1"/>
    <property type="molecule type" value="Genomic_DNA"/>
</dbReference>
<feature type="transmembrane region" description="Helical" evidence="1">
    <location>
        <begin position="30"/>
        <end position="52"/>
    </location>
</feature>
<feature type="transmembrane region" description="Helical" evidence="1">
    <location>
        <begin position="72"/>
        <end position="91"/>
    </location>
</feature>
<dbReference type="OrthoDB" id="4035006at2759"/>
<gene>
    <name evidence="2" type="ORF">KLDO_g864A</name>
</gene>
<keyword evidence="1" id="KW-0812">Transmembrane</keyword>